<dbReference type="Pfam" id="PF13946">
    <property type="entry name" value="DUF4214"/>
    <property type="match status" value="2"/>
</dbReference>
<protein>
    <submittedName>
        <fullName evidence="2">DUF4214 domain-containing protein</fullName>
    </submittedName>
</protein>
<dbReference type="InterPro" id="IPR038255">
    <property type="entry name" value="PBS_linker_sf"/>
</dbReference>
<evidence type="ECO:0000259" key="1">
    <source>
        <dbReference type="Pfam" id="PF13946"/>
    </source>
</evidence>
<dbReference type="Proteomes" id="UP001216390">
    <property type="component" value="Chromosome"/>
</dbReference>
<dbReference type="InterPro" id="IPR025282">
    <property type="entry name" value="DUF4214"/>
</dbReference>
<dbReference type="AlphaFoldDB" id="A0AAF0BST0"/>
<evidence type="ECO:0000313" key="3">
    <source>
        <dbReference type="Proteomes" id="UP001216390"/>
    </source>
</evidence>
<accession>A0AAF0BST0</accession>
<feature type="domain" description="DUF4214" evidence="1">
    <location>
        <begin position="525"/>
        <end position="576"/>
    </location>
</feature>
<feature type="domain" description="DUF4214" evidence="1">
    <location>
        <begin position="579"/>
        <end position="624"/>
    </location>
</feature>
<dbReference type="RefSeq" id="WP_272738356.1">
    <property type="nucleotide sequence ID" value="NZ_CP116942.1"/>
</dbReference>
<dbReference type="Gene3D" id="1.10.3130.20">
    <property type="entry name" value="Phycobilisome linker domain"/>
    <property type="match status" value="1"/>
</dbReference>
<proteinExistence type="predicted"/>
<dbReference type="Pfam" id="PF08310">
    <property type="entry name" value="LGFP"/>
    <property type="match status" value="2"/>
</dbReference>
<reference evidence="2" key="1">
    <citation type="submission" date="2023-01" db="EMBL/GenBank/DDBJ databases">
        <title>The diversity of Class Acidimicrobiia in South China Sea sediment environments and the proposal of Iamia marina sp. nov., a novel species of the genus Iamia.</title>
        <authorList>
            <person name="He Y."/>
            <person name="Tian X."/>
        </authorList>
    </citation>
    <scope>NUCLEOTIDE SEQUENCE</scope>
    <source>
        <strain evidence="2">DSM 19957</strain>
    </source>
</reference>
<sequence>MSPLDLVRRARPAADAAPAAPAAPAPTIAERVVARTSGILSGKHSRRRFLARTAVVGSALAVDPTTFIFKPGTAYGAVCGTCGDGWTAFCCTINSGKNSCPPNTFVAGWWKADNAAYCCGGPRYIIDCNATCPTQCSCRCSGASCDGRRTCCNQFRYGQCNQQISCYGPVACRVAICITPWSYDAACSTRALTDNRTVEHGGACVSAECDSAITRRYYALGGPDGFLGIRTLSERNTAEGRGRYAVYQNGRLYSSSATGAHEVHGSILDVWGAASSTSGVYGFPTTDVIGDSRVRYSRFQGGGIYRWAQGTYGIPDPYHQKFLQYGGVSTSAALGLPTSPIRRSGDDRSLYQDYERGRIYRRGSLVVEIHGAIYLKHESIGGIYSPLGHVQTDVSTLADGRGRATIFENGGVIYYTSTTGAHAVWGGLLDAYLAYGGYQSDAGYPTSDRQSVGDDRGVTFTTQTAQVWGTGTTGSWLVPAPILGQYRAQGGPGGALGYPTGPSQRLSDGSYRQDFENGSIGQDPPDNRPFVRAAYQDFLGRAPTSTELQQTNAALGNGTRTRGQVVRDLARTREYVSTLVQKLYQDTLGRPGDPSGVTFWTDEIRSGRRTVAEVAAKLYASPEYYNGLGGGTDRSWVADLYDKILLRPASQSDLDFWAAETARRGRSSVAYRLYQSKESRRERVDAVYEALLGRTADSAGSDYWSERVLTEGDLSLAISLASLSEYYEKAQTRFPS</sequence>
<gene>
    <name evidence="2" type="ORF">PO878_08905</name>
</gene>
<keyword evidence="3" id="KW-1185">Reference proteome</keyword>
<name>A0AAF0BST0_9ACTN</name>
<dbReference type="InterPro" id="IPR013207">
    <property type="entry name" value="LGFP"/>
</dbReference>
<dbReference type="KEGG" id="ima:PO878_08905"/>
<dbReference type="EMBL" id="CP116942">
    <property type="protein sequence ID" value="WCO68841.1"/>
    <property type="molecule type" value="Genomic_DNA"/>
</dbReference>
<evidence type="ECO:0000313" key="2">
    <source>
        <dbReference type="EMBL" id="WCO68841.1"/>
    </source>
</evidence>
<organism evidence="2 3">
    <name type="scientific">Iamia majanohamensis</name>
    <dbReference type="NCBI Taxonomy" id="467976"/>
    <lineage>
        <taxon>Bacteria</taxon>
        <taxon>Bacillati</taxon>
        <taxon>Actinomycetota</taxon>
        <taxon>Acidimicrobiia</taxon>
        <taxon>Acidimicrobiales</taxon>
        <taxon>Iamiaceae</taxon>
        <taxon>Iamia</taxon>
    </lineage>
</organism>